<dbReference type="GO" id="GO:0016747">
    <property type="term" value="F:acyltransferase activity, transferring groups other than amino-acyl groups"/>
    <property type="evidence" value="ECO:0007669"/>
    <property type="project" value="InterPro"/>
</dbReference>
<dbReference type="InterPro" id="IPR000182">
    <property type="entry name" value="GNAT_dom"/>
</dbReference>
<dbReference type="HOGENOM" id="CLU_013985_21_2_9"/>
<dbReference type="eggNOG" id="COG0456">
    <property type="taxonomic scope" value="Bacteria"/>
</dbReference>
<dbReference type="InterPro" id="IPR016181">
    <property type="entry name" value="Acyl_CoA_acyltransferase"/>
</dbReference>
<dbReference type="Pfam" id="PF13673">
    <property type="entry name" value="Acetyltransf_10"/>
    <property type="match status" value="1"/>
</dbReference>
<keyword evidence="1 4" id="KW-0808">Transferase</keyword>
<dbReference type="Proteomes" id="UP000003178">
    <property type="component" value="Unassembled WGS sequence"/>
</dbReference>
<comment type="caution">
    <text evidence="4">The sequence shown here is derived from an EMBL/GenBank/DDBJ whole genome shotgun (WGS) entry which is preliminary data.</text>
</comment>
<gene>
    <name evidence="4" type="ORF">CLOHIR_01306</name>
</gene>
<dbReference type="Gene3D" id="3.40.630.30">
    <property type="match status" value="1"/>
</dbReference>
<sequence length="144" mass="17087">MKIDNIREYKSKDLDNIMEIWVNTNIEAHNFIDENYWRNNFDMVKEMMPSAELYVFDEDGEIKGFVGLMENYIAGIFVKGNNKSKGIGKSLLDFIKEKREELNLSVYEKNTRAIEFYKREGFVVVDKNIEEDNDEVEFLMSWSK</sequence>
<dbReference type="OrthoDB" id="88131at2"/>
<evidence type="ECO:0000313" key="5">
    <source>
        <dbReference type="Proteomes" id="UP000003178"/>
    </source>
</evidence>
<keyword evidence="2" id="KW-0012">Acyltransferase</keyword>
<feature type="domain" description="N-acetyltransferase" evidence="3">
    <location>
        <begin position="4"/>
        <end position="144"/>
    </location>
</feature>
<dbReference type="STRING" id="500633.CLOHIR_01306"/>
<evidence type="ECO:0000256" key="2">
    <source>
        <dbReference type="ARBA" id="ARBA00023315"/>
    </source>
</evidence>
<accession>B6FZK2</accession>
<organism evidence="4 5">
    <name type="scientific">Peptacetobacter hiranonis (strain DSM 13275 / JCM 10541 / KCTC 15199 / TO-931)</name>
    <name type="common">Clostridium hiranonis</name>
    <dbReference type="NCBI Taxonomy" id="500633"/>
    <lineage>
        <taxon>Bacteria</taxon>
        <taxon>Bacillati</taxon>
        <taxon>Bacillota</taxon>
        <taxon>Clostridia</taxon>
        <taxon>Peptostreptococcales</taxon>
        <taxon>Peptostreptococcaceae</taxon>
        <taxon>Peptacetobacter</taxon>
    </lineage>
</organism>
<dbReference type="SUPFAM" id="SSF55729">
    <property type="entry name" value="Acyl-CoA N-acyltransferases (Nat)"/>
    <property type="match status" value="1"/>
</dbReference>
<dbReference type="PROSITE" id="PS51186">
    <property type="entry name" value="GNAT"/>
    <property type="match status" value="1"/>
</dbReference>
<evidence type="ECO:0000313" key="4">
    <source>
        <dbReference type="EMBL" id="EEA85037.1"/>
    </source>
</evidence>
<reference evidence="4 5" key="2">
    <citation type="submission" date="2008-10" db="EMBL/GenBank/DDBJ databases">
        <title>Draft genome sequence of Clostridium hiranonis (DSM 13275).</title>
        <authorList>
            <person name="Sudarsanam P."/>
            <person name="Ley R."/>
            <person name="Guruge J."/>
            <person name="Turnbaugh P.J."/>
            <person name="Mahowald M."/>
            <person name="Liep D."/>
            <person name="Gordon J."/>
        </authorList>
    </citation>
    <scope>NUCLEOTIDE SEQUENCE [LARGE SCALE GENOMIC DNA]</scope>
    <source>
        <strain evidence="4 5">DSM 13275</strain>
    </source>
</reference>
<keyword evidence="5" id="KW-1185">Reference proteome</keyword>
<proteinExistence type="predicted"/>
<dbReference type="NCBIfam" id="NF007853">
    <property type="entry name" value="PRK10562.1"/>
    <property type="match status" value="1"/>
</dbReference>
<dbReference type="AlphaFoldDB" id="B6FZK2"/>
<dbReference type="CDD" id="cd04301">
    <property type="entry name" value="NAT_SF"/>
    <property type="match status" value="1"/>
</dbReference>
<dbReference type="PANTHER" id="PTHR43800">
    <property type="entry name" value="PEPTIDYL-LYSINE N-ACETYLTRANSFERASE YJAB"/>
    <property type="match status" value="1"/>
</dbReference>
<dbReference type="RefSeq" id="WP_006440227.1">
    <property type="nucleotide sequence ID" value="NZ_DS995356.1"/>
</dbReference>
<dbReference type="EMBL" id="ABWP01000057">
    <property type="protein sequence ID" value="EEA85037.1"/>
    <property type="molecule type" value="Genomic_DNA"/>
</dbReference>
<reference evidence="4 5" key="1">
    <citation type="submission" date="2008-09" db="EMBL/GenBank/DDBJ databases">
        <authorList>
            <person name="Fulton L."/>
            <person name="Clifton S."/>
            <person name="Fulton B."/>
            <person name="Xu J."/>
            <person name="Minx P."/>
            <person name="Pepin K.H."/>
            <person name="Johnson M."/>
            <person name="Thiruvilangam P."/>
            <person name="Bhonagiri V."/>
            <person name="Nash W.E."/>
            <person name="Mardis E.R."/>
            <person name="Wilson R.K."/>
        </authorList>
    </citation>
    <scope>NUCLEOTIDE SEQUENCE [LARGE SCALE GENOMIC DNA]</scope>
    <source>
        <strain evidence="4 5">DSM 13275</strain>
    </source>
</reference>
<dbReference type="PANTHER" id="PTHR43800:SF1">
    <property type="entry name" value="PEPTIDYL-LYSINE N-ACETYLTRANSFERASE YJAB"/>
    <property type="match status" value="1"/>
</dbReference>
<name>B6FZK2_PEPHT</name>
<evidence type="ECO:0000256" key="1">
    <source>
        <dbReference type="ARBA" id="ARBA00022679"/>
    </source>
</evidence>
<evidence type="ECO:0000259" key="3">
    <source>
        <dbReference type="PROSITE" id="PS51186"/>
    </source>
</evidence>
<protein>
    <submittedName>
        <fullName evidence="4">Acetyltransferase, GNAT family</fullName>
    </submittedName>
</protein>